<evidence type="ECO:0000313" key="4">
    <source>
        <dbReference type="Proteomes" id="UP001230035"/>
    </source>
</evidence>
<organism evidence="3 4">
    <name type="scientific">Flavobacterium sedimenticola</name>
    <dbReference type="NCBI Taxonomy" id="3043286"/>
    <lineage>
        <taxon>Bacteria</taxon>
        <taxon>Pseudomonadati</taxon>
        <taxon>Bacteroidota</taxon>
        <taxon>Flavobacteriia</taxon>
        <taxon>Flavobacteriales</taxon>
        <taxon>Flavobacteriaceae</taxon>
        <taxon>Flavobacterium</taxon>
    </lineage>
</organism>
<dbReference type="RefSeq" id="WP_283239879.1">
    <property type="nucleotide sequence ID" value="NZ_JASGBP010000010.1"/>
</dbReference>
<keyword evidence="1" id="KW-0732">Signal</keyword>
<dbReference type="NCBIfam" id="TIGR04183">
    <property type="entry name" value="Por_Secre_tail"/>
    <property type="match status" value="1"/>
</dbReference>
<dbReference type="Proteomes" id="UP001230035">
    <property type="component" value="Unassembled WGS sequence"/>
</dbReference>
<evidence type="ECO:0000256" key="1">
    <source>
        <dbReference type="ARBA" id="ARBA00022729"/>
    </source>
</evidence>
<proteinExistence type="predicted"/>
<gene>
    <name evidence="3" type="ORF">QHT84_12380</name>
</gene>
<name>A0ABT6XT65_9FLAO</name>
<sequence>GCAPSGSFTGQPVAPSLCEGGTTTVVYNVSDKCYSGSVTRTFTITVAPALIVNSPDSAVVSSCDYTDQAALDAVFATWLSQFNVSGGCAPVGNYGSPIAPPLCSGGTTTVTYVVNDLCSSPEVTESFTVIPAQKLEINCPADRTVACGEDANFIFNEWRNSFGYTGGCANATVTDLSQLQLPEPGVPLVVTFTVTDNCQVVSCTARFMVAPCANCTYTQGYYGNVNGAACTPEGETSNAKTIMMNAVNSVGGTVNFGSTVTGNYFTLTIDNITSNNIFKMLPGGGTPRALVGFATYDDYSTWSDSNPLSTNRAKRGGINNVLLSQTMTLFFNMQLNGEDLADFNLSSTFVTADTQTCGSSVPVAGTEQLFTIPQAVINYLNANGGANVGNLLVLANRALGGESIGGLTPSQVNQAVDAINRGFDECRVFVGTSMPSTERQEDVKTIASVEAGMGVRIYPNPYSENFNVVLTNAKTTKVTIAIYDMVGRLIETREVNPAETSEIKIGERYPSGVYNVVVGQGDEVKTLKVIKR</sequence>
<dbReference type="EMBL" id="JASGBP010000010">
    <property type="protein sequence ID" value="MDI9258213.1"/>
    <property type="molecule type" value="Genomic_DNA"/>
</dbReference>
<feature type="non-terminal residue" evidence="3">
    <location>
        <position position="1"/>
    </location>
</feature>
<comment type="caution">
    <text evidence="3">The sequence shown here is derived from an EMBL/GenBank/DDBJ whole genome shotgun (WGS) entry which is preliminary data.</text>
</comment>
<reference evidence="3 4" key="1">
    <citation type="submission" date="2023-05" db="EMBL/GenBank/DDBJ databases">
        <title>Flavobacterium sedimenti sp. nov., isolated from the sediment.</title>
        <authorList>
            <person name="Wu N."/>
        </authorList>
    </citation>
    <scope>NUCLEOTIDE SEQUENCE [LARGE SCALE GENOMIC DNA]</scope>
    <source>
        <strain evidence="3 4">YZ-48</strain>
    </source>
</reference>
<evidence type="ECO:0000313" key="3">
    <source>
        <dbReference type="EMBL" id="MDI9258213.1"/>
    </source>
</evidence>
<evidence type="ECO:0000259" key="2">
    <source>
        <dbReference type="Pfam" id="PF18962"/>
    </source>
</evidence>
<accession>A0ABT6XT65</accession>
<feature type="domain" description="Secretion system C-terminal sorting" evidence="2">
    <location>
        <begin position="457"/>
        <end position="530"/>
    </location>
</feature>
<protein>
    <submittedName>
        <fullName evidence="3">T9SS type A sorting domain-containing protein</fullName>
    </submittedName>
</protein>
<keyword evidence="4" id="KW-1185">Reference proteome</keyword>
<dbReference type="InterPro" id="IPR026444">
    <property type="entry name" value="Secre_tail"/>
</dbReference>
<dbReference type="Pfam" id="PF18962">
    <property type="entry name" value="Por_Secre_tail"/>
    <property type="match status" value="1"/>
</dbReference>